<reference evidence="3 4" key="1">
    <citation type="submission" date="2015-07" db="EMBL/GenBank/DDBJ databases">
        <authorList>
            <person name="Ju K.-S."/>
            <person name="Doroghazi J.R."/>
            <person name="Metcalf W.W."/>
        </authorList>
    </citation>
    <scope>NUCLEOTIDE SEQUENCE [LARGE SCALE GENOMIC DNA]</scope>
    <source>
        <strain evidence="3 4">NRRL B-3589</strain>
    </source>
</reference>
<sequence>GLPLLALYSVAAGMAKGGADWLWFLAAAGGFLLLLLAEGRDRLSQWGRVFAGGGARRPTGPSSTLGPGAGGTALAPVR</sequence>
<proteinExistence type="predicted"/>
<name>A0ABR5IUW3_9ACTN</name>
<feature type="non-terminal residue" evidence="3">
    <location>
        <position position="78"/>
    </location>
</feature>
<gene>
    <name evidence="3" type="ORF">ADK38_39455</name>
</gene>
<comment type="caution">
    <text evidence="3">The sequence shown here is derived from an EMBL/GenBank/DDBJ whole genome shotgun (WGS) entry which is preliminary data.</text>
</comment>
<keyword evidence="2" id="KW-0812">Transmembrane</keyword>
<evidence type="ECO:0000313" key="4">
    <source>
        <dbReference type="Proteomes" id="UP000037020"/>
    </source>
</evidence>
<organism evidence="3 4">
    <name type="scientific">Streptomyces varsoviensis</name>
    <dbReference type="NCBI Taxonomy" id="67373"/>
    <lineage>
        <taxon>Bacteria</taxon>
        <taxon>Bacillati</taxon>
        <taxon>Actinomycetota</taxon>
        <taxon>Actinomycetes</taxon>
        <taxon>Kitasatosporales</taxon>
        <taxon>Streptomycetaceae</taxon>
        <taxon>Streptomyces</taxon>
    </lineage>
</organism>
<dbReference type="Proteomes" id="UP000037020">
    <property type="component" value="Unassembled WGS sequence"/>
</dbReference>
<feature type="transmembrane region" description="Helical" evidence="2">
    <location>
        <begin position="20"/>
        <end position="37"/>
    </location>
</feature>
<protein>
    <submittedName>
        <fullName evidence="3">Uncharacterized protein</fullName>
    </submittedName>
</protein>
<keyword evidence="2" id="KW-1133">Transmembrane helix</keyword>
<keyword evidence="2" id="KW-0472">Membrane</keyword>
<evidence type="ECO:0000313" key="3">
    <source>
        <dbReference type="EMBL" id="KOG78012.1"/>
    </source>
</evidence>
<accession>A0ABR5IUW3</accession>
<evidence type="ECO:0000256" key="2">
    <source>
        <dbReference type="SAM" id="Phobius"/>
    </source>
</evidence>
<evidence type="ECO:0000256" key="1">
    <source>
        <dbReference type="SAM" id="MobiDB-lite"/>
    </source>
</evidence>
<feature type="compositionally biased region" description="Low complexity" evidence="1">
    <location>
        <begin position="58"/>
        <end position="78"/>
    </location>
</feature>
<dbReference type="EMBL" id="LGUT01003737">
    <property type="protein sequence ID" value="KOG78012.1"/>
    <property type="molecule type" value="Genomic_DNA"/>
</dbReference>
<feature type="non-terminal residue" evidence="3">
    <location>
        <position position="1"/>
    </location>
</feature>
<feature type="region of interest" description="Disordered" evidence="1">
    <location>
        <begin position="54"/>
        <end position="78"/>
    </location>
</feature>
<keyword evidence="4" id="KW-1185">Reference proteome</keyword>